<dbReference type="AlphaFoldDB" id="A0A6G1LKL2"/>
<reference evidence="1" key="1">
    <citation type="journal article" date="2020" name="Stud. Mycol.">
        <title>101 Dothideomycetes genomes: a test case for predicting lifestyles and emergence of pathogens.</title>
        <authorList>
            <person name="Haridas S."/>
            <person name="Albert R."/>
            <person name="Binder M."/>
            <person name="Bloem J."/>
            <person name="Labutti K."/>
            <person name="Salamov A."/>
            <person name="Andreopoulos B."/>
            <person name="Baker S."/>
            <person name="Barry K."/>
            <person name="Bills G."/>
            <person name="Bluhm B."/>
            <person name="Cannon C."/>
            <person name="Castanera R."/>
            <person name="Culley D."/>
            <person name="Daum C."/>
            <person name="Ezra D."/>
            <person name="Gonzalez J."/>
            <person name="Henrissat B."/>
            <person name="Kuo A."/>
            <person name="Liang C."/>
            <person name="Lipzen A."/>
            <person name="Lutzoni F."/>
            <person name="Magnuson J."/>
            <person name="Mondo S."/>
            <person name="Nolan M."/>
            <person name="Ohm R."/>
            <person name="Pangilinan J."/>
            <person name="Park H.-J."/>
            <person name="Ramirez L."/>
            <person name="Alfaro M."/>
            <person name="Sun H."/>
            <person name="Tritt A."/>
            <person name="Yoshinaga Y."/>
            <person name="Zwiers L.-H."/>
            <person name="Turgeon B."/>
            <person name="Goodwin S."/>
            <person name="Spatafora J."/>
            <person name="Crous P."/>
            <person name="Grigoriev I."/>
        </authorList>
    </citation>
    <scope>NUCLEOTIDE SEQUENCE</scope>
    <source>
        <strain evidence="1">CBS 116005</strain>
    </source>
</reference>
<organism evidence="1 2">
    <name type="scientific">Teratosphaeria nubilosa</name>
    <dbReference type="NCBI Taxonomy" id="161662"/>
    <lineage>
        <taxon>Eukaryota</taxon>
        <taxon>Fungi</taxon>
        <taxon>Dikarya</taxon>
        <taxon>Ascomycota</taxon>
        <taxon>Pezizomycotina</taxon>
        <taxon>Dothideomycetes</taxon>
        <taxon>Dothideomycetidae</taxon>
        <taxon>Mycosphaerellales</taxon>
        <taxon>Teratosphaeriaceae</taxon>
        <taxon>Teratosphaeria</taxon>
    </lineage>
</organism>
<proteinExistence type="predicted"/>
<name>A0A6G1LKL2_9PEZI</name>
<evidence type="ECO:0000313" key="2">
    <source>
        <dbReference type="Proteomes" id="UP000799436"/>
    </source>
</evidence>
<gene>
    <name evidence="1" type="ORF">EJ03DRAFT_154188</name>
</gene>
<keyword evidence="2" id="KW-1185">Reference proteome</keyword>
<evidence type="ECO:0000313" key="1">
    <source>
        <dbReference type="EMBL" id="KAF2773109.1"/>
    </source>
</evidence>
<dbReference type="EMBL" id="ML995812">
    <property type="protein sequence ID" value="KAF2773109.1"/>
    <property type="molecule type" value="Genomic_DNA"/>
</dbReference>
<dbReference type="Proteomes" id="UP000799436">
    <property type="component" value="Unassembled WGS sequence"/>
</dbReference>
<accession>A0A6G1LKL2</accession>
<protein>
    <submittedName>
        <fullName evidence="1">Uncharacterized protein</fullName>
    </submittedName>
</protein>
<sequence>MNSLSVSALFPPPSISTKVVIEVMITAEELDDRTKDATKLNPSQQDAGVLSPSHGISKMLIADCPRTVVQC</sequence>